<reference evidence="5" key="3">
    <citation type="submission" date="2025-04" db="UniProtKB">
        <authorList>
            <consortium name="RefSeq"/>
        </authorList>
    </citation>
    <scope>IDENTIFICATION</scope>
    <source>
        <strain evidence="5">CBS 304.34</strain>
    </source>
</reference>
<feature type="coiled-coil region" evidence="1">
    <location>
        <begin position="62"/>
        <end position="209"/>
    </location>
</feature>
<dbReference type="RefSeq" id="XP_033582655.1">
    <property type="nucleotide sequence ID" value="XM_033724863.1"/>
</dbReference>
<name>A0A6A6Z3G3_9PEZI</name>
<feature type="region of interest" description="Disordered" evidence="2">
    <location>
        <begin position="504"/>
        <end position="539"/>
    </location>
</feature>
<dbReference type="AlphaFoldDB" id="A0A6A6Z3G3"/>
<accession>A0A6A6Z3G3</accession>
<dbReference type="OrthoDB" id="5421041at2759"/>
<sequence>MSTAPKQTSAQAGSAINGITSISDSLRMAQDLKAAIESFASNVGFQTLSHLVDQIPQLREDIRAKDNQLKELHALLESQRDDHSTEQQKVLSIYEKRYDKYKEELGTLQGTIARLQTDIHDKEEKRAEIQTTLEVVKANGRKLESKHEAKISKLKEREHEITDLKTQVQESQAKATEFSKKLSESRDRVAKLEESLDKTRREHEGLKKEFEGTDGQLKELLNFSAPLDDRNLQTTANELENLWQSASSLIAKFLGKNLPDQMLQKHWGKLHENSIFKHEIPLPQSNSDIAKEMRIATVLGNLARLVNKHIFQSVYLLDESDGLHDLLRRQAVVENRKETFVRGILLSMFPEEQEEEAGKRIDWVVEDLTKEVGIRDVLTTDVVGTFERELEIFLAQAQRVWRSVQCSKQRLEPSFEYIPKPDLPWKTFEFQVADCKKEGKINSPVNTDRSEDELYTIFPRIYFMTDNVQPITAGTILKKAQLRTAAQEVQESAPNTPFAQLASARYRPRRSRTMSMSAESGRSGPVEKPFLSETVASAS</sequence>
<dbReference type="GeneID" id="54465756"/>
<keyword evidence="4" id="KW-1185">Reference proteome</keyword>
<organism evidence="3">
    <name type="scientific">Mytilinidion resinicola</name>
    <dbReference type="NCBI Taxonomy" id="574789"/>
    <lineage>
        <taxon>Eukaryota</taxon>
        <taxon>Fungi</taxon>
        <taxon>Dikarya</taxon>
        <taxon>Ascomycota</taxon>
        <taxon>Pezizomycotina</taxon>
        <taxon>Dothideomycetes</taxon>
        <taxon>Pleosporomycetidae</taxon>
        <taxon>Mytilinidiales</taxon>
        <taxon>Mytilinidiaceae</taxon>
        <taxon>Mytilinidion</taxon>
    </lineage>
</organism>
<evidence type="ECO:0000313" key="3">
    <source>
        <dbReference type="EMBL" id="KAF2815691.1"/>
    </source>
</evidence>
<dbReference type="Gene3D" id="1.10.287.1490">
    <property type="match status" value="1"/>
</dbReference>
<evidence type="ECO:0000256" key="2">
    <source>
        <dbReference type="SAM" id="MobiDB-lite"/>
    </source>
</evidence>
<evidence type="ECO:0000313" key="4">
    <source>
        <dbReference type="Proteomes" id="UP000504636"/>
    </source>
</evidence>
<reference evidence="3 5" key="1">
    <citation type="journal article" date="2020" name="Stud. Mycol.">
        <title>101 Dothideomycetes genomes: a test case for predicting lifestyles and emergence of pathogens.</title>
        <authorList>
            <person name="Haridas S."/>
            <person name="Albert R."/>
            <person name="Binder M."/>
            <person name="Bloem J."/>
            <person name="Labutti K."/>
            <person name="Salamov A."/>
            <person name="Andreopoulos B."/>
            <person name="Baker S."/>
            <person name="Barry K."/>
            <person name="Bills G."/>
            <person name="Bluhm B."/>
            <person name="Cannon C."/>
            <person name="Castanera R."/>
            <person name="Culley D."/>
            <person name="Daum C."/>
            <person name="Ezra D."/>
            <person name="Gonzalez J."/>
            <person name="Henrissat B."/>
            <person name="Kuo A."/>
            <person name="Liang C."/>
            <person name="Lipzen A."/>
            <person name="Lutzoni F."/>
            <person name="Magnuson J."/>
            <person name="Mondo S."/>
            <person name="Nolan M."/>
            <person name="Ohm R."/>
            <person name="Pangilinan J."/>
            <person name="Park H.-J."/>
            <person name="Ramirez L."/>
            <person name="Alfaro M."/>
            <person name="Sun H."/>
            <person name="Tritt A."/>
            <person name="Yoshinaga Y."/>
            <person name="Zwiers L.-H."/>
            <person name="Turgeon B."/>
            <person name="Goodwin S."/>
            <person name="Spatafora J."/>
            <person name="Crous P."/>
            <person name="Grigoriev I."/>
        </authorList>
    </citation>
    <scope>NUCLEOTIDE SEQUENCE</scope>
    <source>
        <strain evidence="3 5">CBS 304.34</strain>
    </source>
</reference>
<dbReference type="Proteomes" id="UP000504636">
    <property type="component" value="Unplaced"/>
</dbReference>
<reference evidence="5" key="2">
    <citation type="submission" date="2020-04" db="EMBL/GenBank/DDBJ databases">
        <authorList>
            <consortium name="NCBI Genome Project"/>
        </authorList>
    </citation>
    <scope>NUCLEOTIDE SEQUENCE</scope>
    <source>
        <strain evidence="5">CBS 304.34</strain>
    </source>
</reference>
<proteinExistence type="predicted"/>
<gene>
    <name evidence="3 5" type="ORF">BDZ99DRAFT_514338</name>
</gene>
<evidence type="ECO:0000256" key="1">
    <source>
        <dbReference type="SAM" id="Coils"/>
    </source>
</evidence>
<protein>
    <recommendedName>
        <fullName evidence="6">MEI5 protein</fullName>
    </recommendedName>
</protein>
<keyword evidence="1" id="KW-0175">Coiled coil</keyword>
<evidence type="ECO:0000313" key="5">
    <source>
        <dbReference type="RefSeq" id="XP_033582655.1"/>
    </source>
</evidence>
<evidence type="ECO:0008006" key="6">
    <source>
        <dbReference type="Google" id="ProtNLM"/>
    </source>
</evidence>
<dbReference type="EMBL" id="MU003693">
    <property type="protein sequence ID" value="KAF2815691.1"/>
    <property type="molecule type" value="Genomic_DNA"/>
</dbReference>
<dbReference type="SUPFAM" id="SSF57997">
    <property type="entry name" value="Tropomyosin"/>
    <property type="match status" value="1"/>
</dbReference>